<dbReference type="InterPro" id="IPR017462">
    <property type="entry name" value="Sulphur_relay_TusC/DsrF"/>
</dbReference>
<dbReference type="PANTHER" id="PTHR38780">
    <property type="entry name" value="PROTEIN TUSC"/>
    <property type="match status" value="1"/>
</dbReference>
<keyword evidence="4" id="KW-1185">Reference proteome</keyword>
<organism evidence="2 4">
    <name type="scientific">Canicola haemoglobinophilus</name>
    <dbReference type="NCBI Taxonomy" id="733"/>
    <lineage>
        <taxon>Bacteria</taxon>
        <taxon>Pseudomonadati</taxon>
        <taxon>Pseudomonadota</taxon>
        <taxon>Gammaproteobacteria</taxon>
        <taxon>Pasteurellales</taxon>
        <taxon>Pasteurellaceae</taxon>
        <taxon>Canicola</taxon>
    </lineage>
</organism>
<dbReference type="InterPro" id="IPR003787">
    <property type="entry name" value="Sulphur_relay_DsrE/F-like"/>
</dbReference>
<dbReference type="Proteomes" id="UP000254329">
    <property type="component" value="Unassembled WGS sequence"/>
</dbReference>
<protein>
    <submittedName>
        <fullName evidence="2">Sulfur relay protein TusC</fullName>
    </submittedName>
</protein>
<dbReference type="Gene3D" id="3.40.1260.10">
    <property type="entry name" value="DsrEFH-like"/>
    <property type="match status" value="1"/>
</dbReference>
<dbReference type="OrthoDB" id="9789418at2"/>
<dbReference type="AlphaFoldDB" id="A0A1V4AYV4"/>
<evidence type="ECO:0000313" key="5">
    <source>
        <dbReference type="Proteomes" id="UP000254496"/>
    </source>
</evidence>
<evidence type="ECO:0000256" key="1">
    <source>
        <dbReference type="ARBA" id="ARBA00005996"/>
    </source>
</evidence>
<dbReference type="EMBL" id="UGHF01000001">
    <property type="protein sequence ID" value="STO59379.1"/>
    <property type="molecule type" value="Genomic_DNA"/>
</dbReference>
<dbReference type="Pfam" id="PF02635">
    <property type="entry name" value="DsrE"/>
    <property type="match status" value="1"/>
</dbReference>
<sequence length="120" mass="13764">MIKLAFVFRQAPHGTSSSREGLDALLAATAFCNEDEIAVFFLEDGVLNLLTQQQPAMILQKDFIPTFKLLDLYDIEQRYICQQSCEKYQLTNEDLIISGEKIDRTLLMQKLNQAEKILTF</sequence>
<dbReference type="InterPro" id="IPR027396">
    <property type="entry name" value="DsrEFH-like"/>
</dbReference>
<dbReference type="NCBIfam" id="TIGR03010">
    <property type="entry name" value="sulf_tusC_dsrF"/>
    <property type="match status" value="1"/>
</dbReference>
<dbReference type="SUPFAM" id="SSF75169">
    <property type="entry name" value="DsrEFH-like"/>
    <property type="match status" value="1"/>
</dbReference>
<evidence type="ECO:0000313" key="3">
    <source>
        <dbReference type="EMBL" id="STO69116.1"/>
    </source>
</evidence>
<name>A0A1V4AYV4_9PAST</name>
<dbReference type="Proteomes" id="UP000254496">
    <property type="component" value="Unassembled WGS sequence"/>
</dbReference>
<dbReference type="STRING" id="733.B0186_10285"/>
<reference evidence="4 5" key="1">
    <citation type="submission" date="2018-06" db="EMBL/GenBank/DDBJ databases">
        <authorList>
            <consortium name="Pathogen Informatics"/>
            <person name="Doyle S."/>
        </authorList>
    </citation>
    <scope>NUCLEOTIDE SEQUENCE [LARGE SCALE GENOMIC DNA]</scope>
    <source>
        <strain evidence="2 4">NCTC1659</strain>
        <strain evidence="3 5">NCTC8540</strain>
    </source>
</reference>
<comment type="similarity">
    <text evidence="1">Belongs to the DsrF/TusC family.</text>
</comment>
<dbReference type="PANTHER" id="PTHR38780:SF1">
    <property type="entry name" value="PROTEIN TUSC"/>
    <property type="match status" value="1"/>
</dbReference>
<evidence type="ECO:0000313" key="2">
    <source>
        <dbReference type="EMBL" id="STO59379.1"/>
    </source>
</evidence>
<gene>
    <name evidence="2" type="primary">tusC</name>
    <name evidence="2" type="ORF">NCTC1659_00628</name>
    <name evidence="3" type="ORF">NCTC8540_01640</name>
</gene>
<evidence type="ECO:0000313" key="4">
    <source>
        <dbReference type="Proteomes" id="UP000254329"/>
    </source>
</evidence>
<accession>A0A1V4AYV4</accession>
<proteinExistence type="inferred from homology"/>
<dbReference type="NCBIfam" id="NF001238">
    <property type="entry name" value="PRK00211.1"/>
    <property type="match status" value="1"/>
</dbReference>
<dbReference type="EMBL" id="UGHJ01000001">
    <property type="protein sequence ID" value="STO69116.1"/>
    <property type="molecule type" value="Genomic_DNA"/>
</dbReference>